<dbReference type="RefSeq" id="WP_207681736.1">
    <property type="nucleotide sequence ID" value="NZ_CP061800.1"/>
</dbReference>
<dbReference type="AlphaFoldDB" id="A0A975BI23"/>
<keyword evidence="2" id="KW-1185">Reference proteome</keyword>
<dbReference type="Proteomes" id="UP000663722">
    <property type="component" value="Chromosome"/>
</dbReference>
<dbReference type="EMBL" id="CP061800">
    <property type="protein sequence ID" value="QTA85846.1"/>
    <property type="molecule type" value="Genomic_DNA"/>
</dbReference>
<protein>
    <recommendedName>
        <fullName evidence="3">Outer membrane protein beta-barrel domain-containing protein</fullName>
    </recommendedName>
</protein>
<reference evidence="1" key="1">
    <citation type="journal article" date="2021" name="Microb. Physiol.">
        <title>Proteogenomic Insights into the Physiology of Marine, Sulfate-Reducing, Filamentous Desulfonema limicola and Desulfonema magnum.</title>
        <authorList>
            <person name="Schnaars V."/>
            <person name="Wohlbrand L."/>
            <person name="Scheve S."/>
            <person name="Hinrichs C."/>
            <person name="Reinhardt R."/>
            <person name="Rabus R."/>
        </authorList>
    </citation>
    <scope>NUCLEOTIDE SEQUENCE</scope>
    <source>
        <strain evidence="1">4be13</strain>
    </source>
</reference>
<evidence type="ECO:0000313" key="2">
    <source>
        <dbReference type="Proteomes" id="UP000663722"/>
    </source>
</evidence>
<proteinExistence type="predicted"/>
<organism evidence="1 2">
    <name type="scientific">Desulfonema magnum</name>
    <dbReference type="NCBI Taxonomy" id="45655"/>
    <lineage>
        <taxon>Bacteria</taxon>
        <taxon>Pseudomonadati</taxon>
        <taxon>Thermodesulfobacteriota</taxon>
        <taxon>Desulfobacteria</taxon>
        <taxon>Desulfobacterales</taxon>
        <taxon>Desulfococcaceae</taxon>
        <taxon>Desulfonema</taxon>
    </lineage>
</organism>
<evidence type="ECO:0008006" key="3">
    <source>
        <dbReference type="Google" id="ProtNLM"/>
    </source>
</evidence>
<dbReference type="KEGG" id="dmm:dnm_018610"/>
<name>A0A975BI23_9BACT</name>
<sequence>MSRTLLVICIALFINIIPGPGFAEVNLVVGITPGIFLYSPDAEGFRVSDGETIGEVEGYLSNLATLTAGVGINTPAVIIDLTGGLGYQYNNAFTSTLFLADAALRFKINREELTAGPHITIVKYDPSWDGDANISLSDDTGFIGGLGLTIGSKAFSISASLDYVSASFDVESPGISLNNEALDISGIAFQLGVILRF</sequence>
<accession>A0A975BI23</accession>
<evidence type="ECO:0000313" key="1">
    <source>
        <dbReference type="EMBL" id="QTA85846.1"/>
    </source>
</evidence>
<gene>
    <name evidence="1" type="ORF">dnm_018610</name>
</gene>